<gene>
    <name evidence="2" type="ORF">HAX54_016866</name>
</gene>
<dbReference type="SUPFAM" id="SSF82199">
    <property type="entry name" value="SET domain"/>
    <property type="match status" value="1"/>
</dbReference>
<protein>
    <recommendedName>
        <fullName evidence="1">SET domain-containing protein</fullName>
    </recommendedName>
</protein>
<organism evidence="2 3">
    <name type="scientific">Datura stramonium</name>
    <name type="common">Jimsonweed</name>
    <name type="synonym">Common thornapple</name>
    <dbReference type="NCBI Taxonomy" id="4076"/>
    <lineage>
        <taxon>Eukaryota</taxon>
        <taxon>Viridiplantae</taxon>
        <taxon>Streptophyta</taxon>
        <taxon>Embryophyta</taxon>
        <taxon>Tracheophyta</taxon>
        <taxon>Spermatophyta</taxon>
        <taxon>Magnoliopsida</taxon>
        <taxon>eudicotyledons</taxon>
        <taxon>Gunneridae</taxon>
        <taxon>Pentapetalae</taxon>
        <taxon>asterids</taxon>
        <taxon>lamiids</taxon>
        <taxon>Solanales</taxon>
        <taxon>Solanaceae</taxon>
        <taxon>Solanoideae</taxon>
        <taxon>Datureae</taxon>
        <taxon>Datura</taxon>
    </lineage>
</organism>
<keyword evidence="3" id="KW-1185">Reference proteome</keyword>
<evidence type="ECO:0000259" key="1">
    <source>
        <dbReference type="PROSITE" id="PS50280"/>
    </source>
</evidence>
<dbReference type="Pfam" id="PF00856">
    <property type="entry name" value="SET"/>
    <property type="match status" value="1"/>
</dbReference>
<dbReference type="InterPro" id="IPR001214">
    <property type="entry name" value="SET_dom"/>
</dbReference>
<reference evidence="2 3" key="1">
    <citation type="journal article" date="2021" name="BMC Genomics">
        <title>Datura genome reveals duplications of psychoactive alkaloid biosynthetic genes and high mutation rate following tissue culture.</title>
        <authorList>
            <person name="Rajewski A."/>
            <person name="Carter-House D."/>
            <person name="Stajich J."/>
            <person name="Litt A."/>
        </authorList>
    </citation>
    <scope>NUCLEOTIDE SEQUENCE [LARGE SCALE GENOMIC DNA]</scope>
    <source>
        <strain evidence="2">AR-01</strain>
    </source>
</reference>
<dbReference type="EMBL" id="JACEIK010000021">
    <property type="protein sequence ID" value="MCD7446773.1"/>
    <property type="molecule type" value="Genomic_DNA"/>
</dbReference>
<evidence type="ECO:0000313" key="3">
    <source>
        <dbReference type="Proteomes" id="UP000823775"/>
    </source>
</evidence>
<sequence>MRQATSVLPRLLGDNKDVIATISSHIFICEYVGELLDEKEAENRIDSNEYLFDLGNYDEEIPKRNAARSNNLKVESNSLQRKDEDGFTLDGARYGNVGRFINHSCSPNLYAQNVMYDHGDMSAQIVMYDHGDMRVPHIIFSASKSIAPLEELTYHYNYQVDHVYDTNGNMKRKNQRCGSP</sequence>
<evidence type="ECO:0000313" key="2">
    <source>
        <dbReference type="EMBL" id="MCD7446773.1"/>
    </source>
</evidence>
<dbReference type="Proteomes" id="UP000823775">
    <property type="component" value="Unassembled WGS sequence"/>
</dbReference>
<name>A0ABS8RJJ0_DATST</name>
<dbReference type="SMART" id="SM00317">
    <property type="entry name" value="SET"/>
    <property type="match status" value="1"/>
</dbReference>
<dbReference type="Gene3D" id="2.170.270.10">
    <property type="entry name" value="SET domain"/>
    <property type="match status" value="1"/>
</dbReference>
<accession>A0ABS8RJJ0</accession>
<dbReference type="InterPro" id="IPR051357">
    <property type="entry name" value="H3K9_HMTase_SUVAR3-9"/>
</dbReference>
<dbReference type="PANTHER" id="PTHR45660">
    <property type="entry name" value="HISTONE-LYSINE N-METHYLTRANSFERASE SETMAR"/>
    <property type="match status" value="1"/>
</dbReference>
<comment type="caution">
    <text evidence="2">The sequence shown here is derived from an EMBL/GenBank/DDBJ whole genome shotgun (WGS) entry which is preliminary data.</text>
</comment>
<feature type="domain" description="SET" evidence="1">
    <location>
        <begin position="1"/>
        <end position="157"/>
    </location>
</feature>
<dbReference type="InterPro" id="IPR046341">
    <property type="entry name" value="SET_dom_sf"/>
</dbReference>
<dbReference type="PROSITE" id="PS50280">
    <property type="entry name" value="SET"/>
    <property type="match status" value="1"/>
</dbReference>
<dbReference type="PANTHER" id="PTHR45660:SF86">
    <property type="entry name" value="HISTONE-LYSINE N-METHYLTRANSFERASE, H3 LYSINE-9 SPECIFIC SUVH6-LIKE"/>
    <property type="match status" value="1"/>
</dbReference>
<proteinExistence type="predicted"/>